<accession>A0A1T5E4V8</accession>
<dbReference type="InterPro" id="IPR008969">
    <property type="entry name" value="CarboxyPept-like_regulatory"/>
</dbReference>
<keyword evidence="2 11" id="KW-0813">Transport</keyword>
<evidence type="ECO:0000256" key="5">
    <source>
        <dbReference type="ARBA" id="ARBA00022692"/>
    </source>
</evidence>
<organism evidence="15 16">
    <name type="scientific">Parapedobacter luteus</name>
    <dbReference type="NCBI Taxonomy" id="623280"/>
    <lineage>
        <taxon>Bacteria</taxon>
        <taxon>Pseudomonadati</taxon>
        <taxon>Bacteroidota</taxon>
        <taxon>Sphingobacteriia</taxon>
        <taxon>Sphingobacteriales</taxon>
        <taxon>Sphingobacteriaceae</taxon>
        <taxon>Parapedobacter</taxon>
    </lineage>
</organism>
<dbReference type="GO" id="GO:0006826">
    <property type="term" value="P:iron ion transport"/>
    <property type="evidence" value="ECO:0007669"/>
    <property type="project" value="UniProtKB-KW"/>
</dbReference>
<dbReference type="STRING" id="623280.SAMN05660226_03163"/>
<comment type="subcellular location">
    <subcellularLocation>
        <location evidence="1 11">Cell outer membrane</location>
        <topology evidence="1 11">Multi-pass membrane protein</topology>
    </subcellularLocation>
</comment>
<dbReference type="InterPro" id="IPR012910">
    <property type="entry name" value="Plug_dom"/>
</dbReference>
<evidence type="ECO:0000256" key="6">
    <source>
        <dbReference type="ARBA" id="ARBA00023004"/>
    </source>
</evidence>
<dbReference type="InterPro" id="IPR000531">
    <property type="entry name" value="Beta-barrel_TonB"/>
</dbReference>
<keyword evidence="5 11" id="KW-0812">Transmembrane</keyword>
<evidence type="ECO:0000256" key="7">
    <source>
        <dbReference type="ARBA" id="ARBA00023065"/>
    </source>
</evidence>
<dbReference type="EMBL" id="FUYS01000008">
    <property type="protein sequence ID" value="SKB79048.1"/>
    <property type="molecule type" value="Genomic_DNA"/>
</dbReference>
<dbReference type="PANTHER" id="PTHR32552">
    <property type="entry name" value="FERRICHROME IRON RECEPTOR-RELATED"/>
    <property type="match status" value="1"/>
</dbReference>
<keyword evidence="9 11" id="KW-0472">Membrane</keyword>
<feature type="domain" description="TonB-dependent receptor-like beta-barrel" evidence="13">
    <location>
        <begin position="291"/>
        <end position="705"/>
    </location>
</feature>
<evidence type="ECO:0000256" key="3">
    <source>
        <dbReference type="ARBA" id="ARBA00022452"/>
    </source>
</evidence>
<dbReference type="Pfam" id="PF07715">
    <property type="entry name" value="Plug"/>
    <property type="match status" value="1"/>
</dbReference>
<keyword evidence="10 11" id="KW-0998">Cell outer membrane</keyword>
<sequence>MLFGQVKGRVTDAATGTPVGNATVSVADSVRVLSDGTGYFGFESSQEMGELTVTCIGYEPITVPYSAGQFLQVKVRPSGTILSEVMVTGYQTGRKLIENAGGISVLNAEDIARQSQVDILPALNTIPGLKMEAYNFGDYRMSIRGSLLRSPWSVRNVKMYWNDIPMTTAAGGNPITLVDAASLGSVEVLKGPAASMYGAGTGGVLIFRSKRAAVGQRSVGTAFTAGSYGLYRATASANISTDNGSLVANYINQHSDGYRPQQAFDQRAINVMGHFTPNSKQTLAFFMLHNRTGSQIAGGLTREQVAENPRQAASEFNILHNTSMNSTNTNVGVSHKYTWSSSFENVTSVFTNYQFVDHPFGSGPSYNGYLRENTFGYGARTQFNYRAQLGRTISGRFAFGAEAQRSFISPKYYENLEGGAPGELYNDNEVVALGHMYFAQAELDIAERLLITLGAGLNALSYDVTDLFKTGDANASGKRTFDPVFSPRLAAVYRIGEHVGAHASISYGFAQPDNSEIFNPGGVINDIRPEKGINYEAGIRGTLARGRFGFDITAYSLQLTDEIVSRRDESWQTFYSNAGKTSHRGVEAAFYYDWLLGLNPVISRIRPWANFTYNDFRFVEYLSNSIDVAGNDIPGISPVVFAGGVDVRGTAGLYVNLVAYRYGRIFLNDTNEDTMAAYWLLNGKVGYAFRISRRWLLDAHAGIENAGNAVYTSLPNLNATGPHPAYFNVSPGRTFHGGLSINYSF</sequence>
<evidence type="ECO:0000256" key="12">
    <source>
        <dbReference type="RuleBase" id="RU003357"/>
    </source>
</evidence>
<dbReference type="Gene3D" id="2.60.40.1120">
    <property type="entry name" value="Carboxypeptidase-like, regulatory domain"/>
    <property type="match status" value="1"/>
</dbReference>
<dbReference type="Gene3D" id="2.40.170.20">
    <property type="entry name" value="TonB-dependent receptor, beta-barrel domain"/>
    <property type="match status" value="1"/>
</dbReference>
<dbReference type="SUPFAM" id="SSF56935">
    <property type="entry name" value="Porins"/>
    <property type="match status" value="1"/>
</dbReference>
<dbReference type="Gene3D" id="2.170.130.10">
    <property type="entry name" value="TonB-dependent receptor, plug domain"/>
    <property type="match status" value="1"/>
</dbReference>
<keyword evidence="3 11" id="KW-1134">Transmembrane beta strand</keyword>
<keyword evidence="8 12" id="KW-0798">TonB box</keyword>
<dbReference type="InterPro" id="IPR039426">
    <property type="entry name" value="TonB-dep_rcpt-like"/>
</dbReference>
<comment type="similarity">
    <text evidence="11 12">Belongs to the TonB-dependent receptor family.</text>
</comment>
<evidence type="ECO:0000256" key="4">
    <source>
        <dbReference type="ARBA" id="ARBA00022496"/>
    </source>
</evidence>
<reference evidence="15 16" key="1">
    <citation type="submission" date="2017-02" db="EMBL/GenBank/DDBJ databases">
        <authorList>
            <person name="Peterson S.W."/>
        </authorList>
    </citation>
    <scope>NUCLEOTIDE SEQUENCE [LARGE SCALE GENOMIC DNA]</scope>
    <source>
        <strain evidence="15 16">DSM 22899</strain>
    </source>
</reference>
<dbReference type="SUPFAM" id="SSF49464">
    <property type="entry name" value="Carboxypeptidase regulatory domain-like"/>
    <property type="match status" value="1"/>
</dbReference>
<evidence type="ECO:0000256" key="1">
    <source>
        <dbReference type="ARBA" id="ARBA00004571"/>
    </source>
</evidence>
<keyword evidence="16" id="KW-1185">Reference proteome</keyword>
<evidence type="ECO:0000259" key="13">
    <source>
        <dbReference type="Pfam" id="PF00593"/>
    </source>
</evidence>
<dbReference type="Pfam" id="PF13620">
    <property type="entry name" value="CarboxypepD_reg"/>
    <property type="match status" value="1"/>
</dbReference>
<evidence type="ECO:0000256" key="8">
    <source>
        <dbReference type="ARBA" id="ARBA00023077"/>
    </source>
</evidence>
<evidence type="ECO:0000256" key="2">
    <source>
        <dbReference type="ARBA" id="ARBA00022448"/>
    </source>
</evidence>
<name>A0A1T5E4V8_9SPHI</name>
<evidence type="ECO:0000259" key="14">
    <source>
        <dbReference type="Pfam" id="PF07715"/>
    </source>
</evidence>
<dbReference type="InterPro" id="IPR036942">
    <property type="entry name" value="Beta-barrel_TonB_sf"/>
</dbReference>
<evidence type="ECO:0000256" key="10">
    <source>
        <dbReference type="ARBA" id="ARBA00023237"/>
    </source>
</evidence>
<evidence type="ECO:0000313" key="15">
    <source>
        <dbReference type="EMBL" id="SKB79048.1"/>
    </source>
</evidence>
<protein>
    <submittedName>
        <fullName evidence="15">Iron complex outermembrane recepter protein</fullName>
    </submittedName>
</protein>
<keyword evidence="4" id="KW-0410">Iron transport</keyword>
<dbReference type="Pfam" id="PF00593">
    <property type="entry name" value="TonB_dep_Rec_b-barrel"/>
    <property type="match status" value="1"/>
</dbReference>
<gene>
    <name evidence="15" type="ORF">SAMN05660226_03163</name>
</gene>
<feature type="domain" description="TonB-dependent receptor plug" evidence="14">
    <location>
        <begin position="97"/>
        <end position="203"/>
    </location>
</feature>
<dbReference type="InterPro" id="IPR037066">
    <property type="entry name" value="Plug_dom_sf"/>
</dbReference>
<dbReference type="PANTHER" id="PTHR32552:SF81">
    <property type="entry name" value="TONB-DEPENDENT OUTER MEMBRANE RECEPTOR"/>
    <property type="match status" value="1"/>
</dbReference>
<dbReference type="Proteomes" id="UP000190541">
    <property type="component" value="Unassembled WGS sequence"/>
</dbReference>
<proteinExistence type="inferred from homology"/>
<dbReference type="PROSITE" id="PS52016">
    <property type="entry name" value="TONB_DEPENDENT_REC_3"/>
    <property type="match status" value="1"/>
</dbReference>
<evidence type="ECO:0000313" key="16">
    <source>
        <dbReference type="Proteomes" id="UP000190541"/>
    </source>
</evidence>
<dbReference type="AlphaFoldDB" id="A0A1T5E4V8"/>
<evidence type="ECO:0000256" key="11">
    <source>
        <dbReference type="PROSITE-ProRule" id="PRU01360"/>
    </source>
</evidence>
<evidence type="ECO:0000256" key="9">
    <source>
        <dbReference type="ARBA" id="ARBA00023136"/>
    </source>
</evidence>
<keyword evidence="6" id="KW-0408">Iron</keyword>
<dbReference type="GO" id="GO:0009279">
    <property type="term" value="C:cell outer membrane"/>
    <property type="evidence" value="ECO:0007669"/>
    <property type="project" value="UniProtKB-SubCell"/>
</dbReference>
<keyword evidence="7" id="KW-0406">Ion transport</keyword>